<proteinExistence type="predicted"/>
<sequence length="52" mass="5772">MRRNLRPRGWRGNGNGTAMPVPRTYNPGMAFPRLKGASFEYLSVPTRHGGGQ</sequence>
<dbReference type="EMBL" id="BAAALV010000005">
    <property type="protein sequence ID" value="GAA1919520.1"/>
    <property type="molecule type" value="Genomic_DNA"/>
</dbReference>
<gene>
    <name evidence="2" type="ORF">GCM10009688_25690</name>
</gene>
<evidence type="ECO:0000313" key="2">
    <source>
        <dbReference type="EMBL" id="GAA1919520.1"/>
    </source>
</evidence>
<protein>
    <submittedName>
        <fullName evidence="2">Uncharacterized protein</fullName>
    </submittedName>
</protein>
<name>A0ABN2PE92_9MICC</name>
<feature type="region of interest" description="Disordered" evidence="1">
    <location>
        <begin position="1"/>
        <end position="24"/>
    </location>
</feature>
<organism evidence="2 3">
    <name type="scientific">Arthrobacter gandavensis</name>
    <dbReference type="NCBI Taxonomy" id="169960"/>
    <lineage>
        <taxon>Bacteria</taxon>
        <taxon>Bacillati</taxon>
        <taxon>Actinomycetota</taxon>
        <taxon>Actinomycetes</taxon>
        <taxon>Micrococcales</taxon>
        <taxon>Micrococcaceae</taxon>
        <taxon>Arthrobacter</taxon>
    </lineage>
</organism>
<evidence type="ECO:0000256" key="1">
    <source>
        <dbReference type="SAM" id="MobiDB-lite"/>
    </source>
</evidence>
<evidence type="ECO:0000313" key="3">
    <source>
        <dbReference type="Proteomes" id="UP001500784"/>
    </source>
</evidence>
<reference evidence="2 3" key="1">
    <citation type="journal article" date="2019" name="Int. J. Syst. Evol. Microbiol.">
        <title>The Global Catalogue of Microorganisms (GCM) 10K type strain sequencing project: providing services to taxonomists for standard genome sequencing and annotation.</title>
        <authorList>
            <consortium name="The Broad Institute Genomics Platform"/>
            <consortium name="The Broad Institute Genome Sequencing Center for Infectious Disease"/>
            <person name="Wu L."/>
            <person name="Ma J."/>
        </authorList>
    </citation>
    <scope>NUCLEOTIDE SEQUENCE [LARGE SCALE GENOMIC DNA]</scope>
    <source>
        <strain evidence="2 3">JCM 13316</strain>
    </source>
</reference>
<keyword evidence="3" id="KW-1185">Reference proteome</keyword>
<comment type="caution">
    <text evidence="2">The sequence shown here is derived from an EMBL/GenBank/DDBJ whole genome shotgun (WGS) entry which is preliminary data.</text>
</comment>
<accession>A0ABN2PE92</accession>
<dbReference type="Proteomes" id="UP001500784">
    <property type="component" value="Unassembled WGS sequence"/>
</dbReference>